<name>A0A183DHI3_9BILA</name>
<gene>
    <name evidence="2" type="ORF">GPUH_LOCUS8180</name>
    <name evidence="3" type="ORF">GPUH_LOCUS9126</name>
</gene>
<evidence type="ECO:0000313" key="3">
    <source>
        <dbReference type="EMBL" id="VDK68440.1"/>
    </source>
</evidence>
<dbReference type="WBParaSite" id="GPUH_0000913701-mRNA-1">
    <property type="protein sequence ID" value="GPUH_0000913701-mRNA-1"/>
    <property type="gene ID" value="GPUH_0000913701"/>
</dbReference>
<dbReference type="GO" id="GO:0008429">
    <property type="term" value="F:phosphatidylethanolamine binding"/>
    <property type="evidence" value="ECO:0007669"/>
    <property type="project" value="TreeGrafter"/>
</dbReference>
<evidence type="ECO:0000313" key="4">
    <source>
        <dbReference type="Proteomes" id="UP000271098"/>
    </source>
</evidence>
<dbReference type="OrthoDB" id="1029639at2759"/>
<dbReference type="Gene3D" id="2.60.40.150">
    <property type="entry name" value="C2 domain"/>
    <property type="match status" value="1"/>
</dbReference>
<dbReference type="InterPro" id="IPR000008">
    <property type="entry name" value="C2_dom"/>
</dbReference>
<dbReference type="Proteomes" id="UP000271098">
    <property type="component" value="Unassembled WGS sequence"/>
</dbReference>
<evidence type="ECO:0000313" key="2">
    <source>
        <dbReference type="EMBL" id="VDK61115.1"/>
    </source>
</evidence>
<evidence type="ECO:0000313" key="5">
    <source>
        <dbReference type="WBParaSite" id="GPUH_0000818301-mRNA-1"/>
    </source>
</evidence>
<dbReference type="WBParaSite" id="GPUH_0000818301-mRNA-1">
    <property type="protein sequence ID" value="GPUH_0000818301-mRNA-1"/>
    <property type="gene ID" value="GPUH_0000818301"/>
</dbReference>
<organism evidence="5">
    <name type="scientific">Gongylonema pulchrum</name>
    <dbReference type="NCBI Taxonomy" id="637853"/>
    <lineage>
        <taxon>Eukaryota</taxon>
        <taxon>Metazoa</taxon>
        <taxon>Ecdysozoa</taxon>
        <taxon>Nematoda</taxon>
        <taxon>Chromadorea</taxon>
        <taxon>Rhabditida</taxon>
        <taxon>Spirurina</taxon>
        <taxon>Spiruromorpha</taxon>
        <taxon>Spiruroidea</taxon>
        <taxon>Gongylonematidae</taxon>
        <taxon>Gongylonema</taxon>
    </lineage>
</organism>
<evidence type="ECO:0000313" key="6">
    <source>
        <dbReference type="WBParaSite" id="GPUH_0000913701-mRNA-1"/>
    </source>
</evidence>
<accession>A0A183DHI3</accession>
<dbReference type="InterPro" id="IPR051634">
    <property type="entry name" value="Extended_Synaptotagmin"/>
</dbReference>
<evidence type="ECO:0000259" key="1">
    <source>
        <dbReference type="PROSITE" id="PS50004"/>
    </source>
</evidence>
<feature type="domain" description="C2" evidence="1">
    <location>
        <begin position="12"/>
        <end position="111"/>
    </location>
</feature>
<proteinExistence type="predicted"/>
<reference evidence="2 4" key="2">
    <citation type="submission" date="2018-11" db="EMBL/GenBank/DDBJ databases">
        <authorList>
            <consortium name="Pathogen Informatics"/>
        </authorList>
    </citation>
    <scope>NUCLEOTIDE SEQUENCE [LARGE SCALE GENOMIC DNA]</scope>
</reference>
<dbReference type="GO" id="GO:0035091">
    <property type="term" value="F:phosphatidylinositol binding"/>
    <property type="evidence" value="ECO:0007669"/>
    <property type="project" value="TreeGrafter"/>
</dbReference>
<dbReference type="GO" id="GO:0005509">
    <property type="term" value="F:calcium ion binding"/>
    <property type="evidence" value="ECO:0007669"/>
    <property type="project" value="TreeGrafter"/>
</dbReference>
<protein>
    <submittedName>
        <fullName evidence="5 6">C2 domain-containing protein</fullName>
    </submittedName>
</protein>
<dbReference type="EMBL" id="UYRT01023134">
    <property type="protein sequence ID" value="VDK61115.1"/>
    <property type="molecule type" value="Genomic_DNA"/>
</dbReference>
<sequence length="111" mass="12910">MNLSSSVRDFTCQDFESRWLNTDKPVHPALLMLFIDSVSDLPYPKAKLEPSPYVMITLGKDTQQTPVKMKTVNPLFQCKFLFFVRHPEGQELKIEVWLTMKKYFGNSCSFI</sequence>
<dbReference type="PROSITE" id="PS50004">
    <property type="entry name" value="C2"/>
    <property type="match status" value="1"/>
</dbReference>
<dbReference type="SUPFAM" id="SSF49562">
    <property type="entry name" value="C2 domain (Calcium/lipid-binding domain, CaLB)"/>
    <property type="match status" value="1"/>
</dbReference>
<dbReference type="Pfam" id="PF00168">
    <property type="entry name" value="C2"/>
    <property type="match status" value="1"/>
</dbReference>
<dbReference type="InterPro" id="IPR035892">
    <property type="entry name" value="C2_domain_sf"/>
</dbReference>
<dbReference type="GO" id="GO:0005544">
    <property type="term" value="F:calcium-dependent phospholipid binding"/>
    <property type="evidence" value="ECO:0007669"/>
    <property type="project" value="TreeGrafter"/>
</dbReference>
<dbReference type="PANTHER" id="PTHR45761:SF1">
    <property type="entry name" value="EXTENDED SYNAPTOTAGMIN-LIKE PROTEIN 2, ISOFORM C"/>
    <property type="match status" value="1"/>
</dbReference>
<dbReference type="AlphaFoldDB" id="A0A183DHI3"/>
<dbReference type="GO" id="GO:0005789">
    <property type="term" value="C:endoplasmic reticulum membrane"/>
    <property type="evidence" value="ECO:0007669"/>
    <property type="project" value="TreeGrafter"/>
</dbReference>
<keyword evidence="4" id="KW-1185">Reference proteome</keyword>
<reference evidence="5 6" key="1">
    <citation type="submission" date="2016-06" db="UniProtKB">
        <authorList>
            <consortium name="WormBaseParasite"/>
        </authorList>
    </citation>
    <scope>IDENTIFICATION</scope>
</reference>
<dbReference type="PANTHER" id="PTHR45761">
    <property type="entry name" value="EXTENDED SYNAPTOTAGMIN-LIKE PROTEIN 2, ISOFORM C"/>
    <property type="match status" value="1"/>
</dbReference>
<dbReference type="GO" id="GO:0031210">
    <property type="term" value="F:phosphatidylcholine binding"/>
    <property type="evidence" value="ECO:0007669"/>
    <property type="project" value="TreeGrafter"/>
</dbReference>
<dbReference type="EMBL" id="UYRT01028819">
    <property type="protein sequence ID" value="VDK68440.1"/>
    <property type="molecule type" value="Genomic_DNA"/>
</dbReference>